<dbReference type="SUPFAM" id="SSF48403">
    <property type="entry name" value="Ankyrin repeat"/>
    <property type="match status" value="1"/>
</dbReference>
<evidence type="ECO:0000256" key="1">
    <source>
        <dbReference type="ARBA" id="ARBA00022737"/>
    </source>
</evidence>
<keyword evidence="1" id="KW-0677">Repeat</keyword>
<reference evidence="5" key="1">
    <citation type="submission" date="2023-01" db="EMBL/GenBank/DDBJ databases">
        <title>Exophiala dermititidis isolated from Cystic Fibrosis Patient.</title>
        <authorList>
            <person name="Kurbessoian T."/>
            <person name="Crocker A."/>
            <person name="Murante D."/>
            <person name="Hogan D.A."/>
            <person name="Stajich J.E."/>
        </authorList>
    </citation>
    <scope>NUCLEOTIDE SEQUENCE</scope>
    <source>
        <strain evidence="5">Ex8</strain>
    </source>
</reference>
<proteinExistence type="predicted"/>
<dbReference type="Gene3D" id="1.25.40.20">
    <property type="entry name" value="Ankyrin repeat-containing domain"/>
    <property type="match status" value="1"/>
</dbReference>
<dbReference type="PROSITE" id="PS50088">
    <property type="entry name" value="ANK_REPEAT"/>
    <property type="match status" value="2"/>
</dbReference>
<accession>A0AAN6F124</accession>
<comment type="caution">
    <text evidence="5">The sequence shown here is derived from an EMBL/GenBank/DDBJ whole genome shotgun (WGS) entry which is preliminary data.</text>
</comment>
<evidence type="ECO:0000313" key="5">
    <source>
        <dbReference type="EMBL" id="KAJ8995510.1"/>
    </source>
</evidence>
<dbReference type="InterPro" id="IPR036770">
    <property type="entry name" value="Ankyrin_rpt-contain_sf"/>
</dbReference>
<name>A0AAN6F124_EXODE</name>
<evidence type="ECO:0000256" key="2">
    <source>
        <dbReference type="ARBA" id="ARBA00023043"/>
    </source>
</evidence>
<dbReference type="Proteomes" id="UP001161757">
    <property type="component" value="Unassembled WGS sequence"/>
</dbReference>
<sequence length="693" mass="77552">MAQIEEIFEVASYQSLVLKVDVDSHTLTLKPMISAFQYLRFPGHTFFGVTIQCFLCCPESEDSLDSIKECTSRALKALCPPLVYDLRDEWCSCTIIPPLPDDASCRRAAKALIDRLGLETVSLTPACSERSLAKIRSLALPEVFPVRQKTIEDLASAFIKYLSDDLEARRPGQKVKRRHNLPRVRHVEELGWQLPLRNNESIPDFVGRLEDLVKTPEIRSHEETLGFLLGSIFHCGPRLPTLSGNCDFLGKSTARIRRERYGRASLVCAVVDGILPSWGRRAYVLFHPLAGSQSWYRPLRDLPEERREIFLSTVISKLEALEIYKDIATSVCTFNPEFEMAKLLGFEDDQVLGLLLPSQAQPQHQGDRESTIDGSDGDISILSDPIDRRSTNIITHRHQTSELSPEIEFINQTKLRHERAYTWPLFTIIYEGDAVKATSLIRAKEASACDVDPYGLGTTYYAVYYCLKNLGLETALHMCQALVELGAAWDDQDEIGNSAVETLIDGLLVTRAMNGRSGHILDWICRAAMLLKVDTNVLWRDLEAYLNSMPRGSLDIDVQDSRGRSALAWAAEYGWTEAASLLIEHGADPRQSRRSRQGDLPLLHLALAGSNKTNGGQSSLGIIKLLVEAGADPNSRDHEGWTPFHVAASWNNYFAVRKLQDVAMIDYCATTRTGENAVDLSGDSMFFQRCLCN</sequence>
<keyword evidence="2 3" id="KW-0040">ANK repeat</keyword>
<evidence type="ECO:0000313" key="6">
    <source>
        <dbReference type="Proteomes" id="UP001161757"/>
    </source>
</evidence>
<dbReference type="SMART" id="SM00248">
    <property type="entry name" value="ANK"/>
    <property type="match status" value="3"/>
</dbReference>
<gene>
    <name evidence="5" type="ORF">HRR80_000278</name>
</gene>
<protein>
    <submittedName>
        <fullName evidence="5">Uncharacterized protein</fullName>
    </submittedName>
</protein>
<organism evidence="5 6">
    <name type="scientific">Exophiala dermatitidis</name>
    <name type="common">Black yeast-like fungus</name>
    <name type="synonym">Wangiella dermatitidis</name>
    <dbReference type="NCBI Taxonomy" id="5970"/>
    <lineage>
        <taxon>Eukaryota</taxon>
        <taxon>Fungi</taxon>
        <taxon>Dikarya</taxon>
        <taxon>Ascomycota</taxon>
        <taxon>Pezizomycotina</taxon>
        <taxon>Eurotiomycetes</taxon>
        <taxon>Chaetothyriomycetidae</taxon>
        <taxon>Chaetothyriales</taxon>
        <taxon>Herpotrichiellaceae</taxon>
        <taxon>Exophiala</taxon>
    </lineage>
</organism>
<dbReference type="PROSITE" id="PS50297">
    <property type="entry name" value="ANK_REP_REGION"/>
    <property type="match status" value="1"/>
</dbReference>
<evidence type="ECO:0000256" key="4">
    <source>
        <dbReference type="SAM" id="MobiDB-lite"/>
    </source>
</evidence>
<dbReference type="AlphaFoldDB" id="A0AAN6F124"/>
<dbReference type="InterPro" id="IPR002110">
    <property type="entry name" value="Ankyrin_rpt"/>
</dbReference>
<dbReference type="EMBL" id="JAJGCB010000001">
    <property type="protein sequence ID" value="KAJ8995510.1"/>
    <property type="molecule type" value="Genomic_DNA"/>
</dbReference>
<dbReference type="Pfam" id="PF12796">
    <property type="entry name" value="Ank_2"/>
    <property type="match status" value="1"/>
</dbReference>
<feature type="repeat" description="ANK" evidence="3">
    <location>
        <begin position="562"/>
        <end position="594"/>
    </location>
</feature>
<feature type="repeat" description="ANK" evidence="3">
    <location>
        <begin position="597"/>
        <end position="638"/>
    </location>
</feature>
<evidence type="ECO:0000256" key="3">
    <source>
        <dbReference type="PROSITE-ProRule" id="PRU00023"/>
    </source>
</evidence>
<feature type="region of interest" description="Disordered" evidence="4">
    <location>
        <begin position="358"/>
        <end position="377"/>
    </location>
</feature>
<dbReference type="PANTHER" id="PTHR24171">
    <property type="entry name" value="ANKYRIN REPEAT DOMAIN-CONTAINING PROTEIN 39-RELATED"/>
    <property type="match status" value="1"/>
</dbReference>